<organism evidence="3 4">
    <name type="scientific">Penicillium angulare</name>
    <dbReference type="NCBI Taxonomy" id="116970"/>
    <lineage>
        <taxon>Eukaryota</taxon>
        <taxon>Fungi</taxon>
        <taxon>Dikarya</taxon>
        <taxon>Ascomycota</taxon>
        <taxon>Pezizomycotina</taxon>
        <taxon>Eurotiomycetes</taxon>
        <taxon>Eurotiomycetidae</taxon>
        <taxon>Eurotiales</taxon>
        <taxon>Aspergillaceae</taxon>
        <taxon>Penicillium</taxon>
    </lineage>
</organism>
<reference evidence="3" key="2">
    <citation type="journal article" date="2023" name="IMA Fungus">
        <title>Comparative genomic study of the Penicillium genus elucidates a diverse pangenome and 15 lateral gene transfer events.</title>
        <authorList>
            <person name="Petersen C."/>
            <person name="Sorensen T."/>
            <person name="Nielsen M.R."/>
            <person name="Sondergaard T.E."/>
            <person name="Sorensen J.L."/>
            <person name="Fitzpatrick D.A."/>
            <person name="Frisvad J.C."/>
            <person name="Nielsen K.L."/>
        </authorList>
    </citation>
    <scope>NUCLEOTIDE SEQUENCE</scope>
    <source>
        <strain evidence="3">IBT 30069</strain>
    </source>
</reference>
<dbReference type="GO" id="GO:0042602">
    <property type="term" value="F:riboflavin reductase (NADPH) activity"/>
    <property type="evidence" value="ECO:0007669"/>
    <property type="project" value="TreeGrafter"/>
</dbReference>
<dbReference type="EMBL" id="JAPQKH010000003">
    <property type="protein sequence ID" value="KAJ5106454.1"/>
    <property type="molecule type" value="Genomic_DNA"/>
</dbReference>
<dbReference type="OrthoDB" id="419598at2759"/>
<sequence>MRGLVIGASGRTGKLVIDELRHRGHQVTALVRNPDSMNGYDVDIVKGTPTNLDDVRAAFKYGHADFVIVTLSAPRASDSPFAAPISPPRLMADCNDNITTAMKEFGVSKIVILQALGVGASWDNMSCVLQLLMGKSNMRFQYDDHNHTDREVRQKGVTFVFARPARLVDTDVMTVREWANDGKGIPLMASCSRKSVANFLVDAAMETKFDNTAPVISN</sequence>
<protein>
    <recommendedName>
        <fullName evidence="2">NAD(P)-binding domain-containing protein</fullName>
    </recommendedName>
</protein>
<proteinExistence type="inferred from homology"/>
<dbReference type="PANTHER" id="PTHR43355">
    <property type="entry name" value="FLAVIN REDUCTASE (NADPH)"/>
    <property type="match status" value="1"/>
</dbReference>
<keyword evidence="4" id="KW-1185">Reference proteome</keyword>
<evidence type="ECO:0000313" key="3">
    <source>
        <dbReference type="EMBL" id="KAJ5106454.1"/>
    </source>
</evidence>
<evidence type="ECO:0000313" key="4">
    <source>
        <dbReference type="Proteomes" id="UP001149165"/>
    </source>
</evidence>
<dbReference type="Proteomes" id="UP001149165">
    <property type="component" value="Unassembled WGS sequence"/>
</dbReference>
<dbReference type="Gene3D" id="3.40.50.720">
    <property type="entry name" value="NAD(P)-binding Rossmann-like Domain"/>
    <property type="match status" value="1"/>
</dbReference>
<dbReference type="AlphaFoldDB" id="A0A9W9KH87"/>
<dbReference type="SUPFAM" id="SSF51735">
    <property type="entry name" value="NAD(P)-binding Rossmann-fold domains"/>
    <property type="match status" value="1"/>
</dbReference>
<dbReference type="Pfam" id="PF13460">
    <property type="entry name" value="NAD_binding_10"/>
    <property type="match status" value="1"/>
</dbReference>
<dbReference type="InterPro" id="IPR036291">
    <property type="entry name" value="NAD(P)-bd_dom_sf"/>
</dbReference>
<comment type="caution">
    <text evidence="3">The sequence shown here is derived from an EMBL/GenBank/DDBJ whole genome shotgun (WGS) entry which is preliminary data.</text>
</comment>
<dbReference type="InterPro" id="IPR051606">
    <property type="entry name" value="Polyketide_Oxido-like"/>
</dbReference>
<name>A0A9W9KH87_9EURO</name>
<gene>
    <name evidence="3" type="ORF">N7456_003129</name>
</gene>
<evidence type="ECO:0000259" key="2">
    <source>
        <dbReference type="Pfam" id="PF13460"/>
    </source>
</evidence>
<feature type="domain" description="NAD(P)-binding" evidence="2">
    <location>
        <begin position="7"/>
        <end position="205"/>
    </location>
</feature>
<dbReference type="GO" id="GO:0004074">
    <property type="term" value="F:biliverdin reductase [NAD(P)H] activity"/>
    <property type="evidence" value="ECO:0007669"/>
    <property type="project" value="TreeGrafter"/>
</dbReference>
<evidence type="ECO:0000256" key="1">
    <source>
        <dbReference type="ARBA" id="ARBA00038376"/>
    </source>
</evidence>
<reference evidence="3" key="1">
    <citation type="submission" date="2022-11" db="EMBL/GenBank/DDBJ databases">
        <authorList>
            <person name="Petersen C."/>
        </authorList>
    </citation>
    <scope>NUCLEOTIDE SEQUENCE</scope>
    <source>
        <strain evidence="3">IBT 30069</strain>
    </source>
</reference>
<comment type="similarity">
    <text evidence="1">Belongs to the avfA family.</text>
</comment>
<dbReference type="PANTHER" id="PTHR43355:SF2">
    <property type="entry name" value="FLAVIN REDUCTASE (NADPH)"/>
    <property type="match status" value="1"/>
</dbReference>
<accession>A0A9W9KH87</accession>
<dbReference type="InterPro" id="IPR016040">
    <property type="entry name" value="NAD(P)-bd_dom"/>
</dbReference>